<keyword evidence="1" id="KW-1133">Transmembrane helix</keyword>
<name>A0A8W7PBK7_ANOCL</name>
<evidence type="ECO:0000256" key="1">
    <source>
        <dbReference type="SAM" id="Phobius"/>
    </source>
</evidence>
<feature type="transmembrane region" description="Helical" evidence="1">
    <location>
        <begin position="26"/>
        <end position="44"/>
    </location>
</feature>
<reference evidence="2" key="1">
    <citation type="submission" date="2022-08" db="UniProtKB">
        <authorList>
            <consortium name="EnsemblMetazoa"/>
        </authorList>
    </citation>
    <scope>IDENTIFICATION</scope>
</reference>
<sequence>LGKNPSRKFSASARVVSCSNFTSVHFVHFVSLCVCVCVCLLFFFRFRPIERAGVLVAGSGAGGGGCTTNSGRRACWVGRHWAHPRPSRFSPQNPVLSGGSFSTWRSSTQSSLYV</sequence>
<accession>A0A8W7PBK7</accession>
<dbReference type="EnsemblMetazoa" id="ACOM029149-RA">
    <property type="protein sequence ID" value="ACOM029149-PA.1"/>
    <property type="gene ID" value="ACOM029149"/>
</dbReference>
<proteinExistence type="predicted"/>
<dbReference type="AlphaFoldDB" id="A0A8W7PBK7"/>
<evidence type="ECO:0000313" key="2">
    <source>
        <dbReference type="EnsemblMetazoa" id="ACOM029149-PA.1"/>
    </source>
</evidence>
<keyword evidence="1" id="KW-0812">Transmembrane</keyword>
<organism evidence="2">
    <name type="scientific">Anopheles coluzzii</name>
    <name type="common">African malaria mosquito</name>
    <dbReference type="NCBI Taxonomy" id="1518534"/>
    <lineage>
        <taxon>Eukaryota</taxon>
        <taxon>Metazoa</taxon>
        <taxon>Ecdysozoa</taxon>
        <taxon>Arthropoda</taxon>
        <taxon>Hexapoda</taxon>
        <taxon>Insecta</taxon>
        <taxon>Pterygota</taxon>
        <taxon>Neoptera</taxon>
        <taxon>Endopterygota</taxon>
        <taxon>Diptera</taxon>
        <taxon>Nematocera</taxon>
        <taxon>Culicoidea</taxon>
        <taxon>Culicidae</taxon>
        <taxon>Anophelinae</taxon>
        <taxon>Anopheles</taxon>
    </lineage>
</organism>
<protein>
    <submittedName>
        <fullName evidence="2">Uncharacterized protein</fullName>
    </submittedName>
</protein>
<dbReference type="Proteomes" id="UP000075882">
    <property type="component" value="Unassembled WGS sequence"/>
</dbReference>
<keyword evidence="1" id="KW-0472">Membrane</keyword>